<evidence type="ECO:0000313" key="2">
    <source>
        <dbReference type="EMBL" id="SNR70783.1"/>
    </source>
</evidence>
<dbReference type="Proteomes" id="UP000198379">
    <property type="component" value="Unassembled WGS sequence"/>
</dbReference>
<gene>
    <name evidence="2" type="ORF">SAMN06265376_10290</name>
</gene>
<proteinExistence type="predicted"/>
<feature type="transmembrane region" description="Helical" evidence="1">
    <location>
        <begin position="21"/>
        <end position="41"/>
    </location>
</feature>
<name>A0A238YJJ3_9FLAO</name>
<keyword evidence="1" id="KW-0472">Membrane</keyword>
<organism evidence="2 3">
    <name type="scientific">Dokdonia pacifica</name>
    <dbReference type="NCBI Taxonomy" id="1627892"/>
    <lineage>
        <taxon>Bacteria</taxon>
        <taxon>Pseudomonadati</taxon>
        <taxon>Bacteroidota</taxon>
        <taxon>Flavobacteriia</taxon>
        <taxon>Flavobacteriales</taxon>
        <taxon>Flavobacteriaceae</taxon>
        <taxon>Dokdonia</taxon>
    </lineage>
</organism>
<keyword evidence="1" id="KW-1133">Transmembrane helix</keyword>
<evidence type="ECO:0000313" key="3">
    <source>
        <dbReference type="Proteomes" id="UP000198379"/>
    </source>
</evidence>
<keyword evidence="1" id="KW-0812">Transmembrane</keyword>
<reference evidence="2 3" key="1">
    <citation type="submission" date="2017-06" db="EMBL/GenBank/DDBJ databases">
        <authorList>
            <person name="Kim H.J."/>
            <person name="Triplett B.A."/>
        </authorList>
    </citation>
    <scope>NUCLEOTIDE SEQUENCE [LARGE SCALE GENOMIC DNA]</scope>
    <source>
        <strain evidence="2 3">DSM 25597</strain>
    </source>
</reference>
<dbReference type="EMBL" id="FZNY01000002">
    <property type="protein sequence ID" value="SNR70783.1"/>
    <property type="molecule type" value="Genomic_DNA"/>
</dbReference>
<dbReference type="AlphaFoldDB" id="A0A238YJJ3"/>
<sequence>MNSELEDKIQELESDTKKRNYLKYIMALILLGVFVSLFFLAEMAEKKVEKVEEIVKSNNKGAIDEKKKEKEILQEKEQKDSLIQFTSEVYVNELKDIREKLVDRSTYANRDIISSIDSILNIAKQVSRLSSDTIPFRFYRRPNDSKKILEIVKASTTPFYKIDSIYEGIGDTDKQANTIHYGSLVKKAYVDELVAKLREQNIPIELVQQFKGKRGYDWKKVTVQIEYTDTDTVSDNSKWNIQFYSYKPNKKVKYIARKQLMEEGYNVEFFPDWERKMSFFSEYPVVIFYKSENETKAKEIAAALKRDTGVNFVTESGDGLGVSDAEKDKLFIVHYNGANK</sequence>
<evidence type="ECO:0000256" key="1">
    <source>
        <dbReference type="SAM" id="Phobius"/>
    </source>
</evidence>
<protein>
    <submittedName>
        <fullName evidence="2">Uncharacterized protein</fullName>
    </submittedName>
</protein>
<dbReference type="OrthoDB" id="1451859at2"/>
<accession>A0A238YJJ3</accession>
<dbReference type="RefSeq" id="WP_089370870.1">
    <property type="nucleotide sequence ID" value="NZ_BMEP01000001.1"/>
</dbReference>
<keyword evidence="3" id="KW-1185">Reference proteome</keyword>